<dbReference type="EMBL" id="CP033459">
    <property type="protein sequence ID" value="QFQ12320.1"/>
    <property type="molecule type" value="Genomic_DNA"/>
</dbReference>
<accession>A0A5P8E5Y7</accession>
<reference evidence="2 3" key="1">
    <citation type="submission" date="2018-11" db="EMBL/GenBank/DDBJ databases">
        <authorList>
            <person name="Na S.W."/>
            <person name="Baik M."/>
        </authorList>
    </citation>
    <scope>NUCLEOTIDE SEQUENCE [LARGE SCALE GENOMIC DNA]</scope>
    <source>
        <strain evidence="2 3">E39</strain>
    </source>
</reference>
<sequence length="128" mass="14161">MKTLKSFLVTTLLTAISMQMSAQNDLVAANDSLAQSIKAIMCPTGNLTVSSEKTDVMKSMLKKNNFSMKSEDVKPEGNNVKKFYVQKNTPDCKRIEGNSAPFSPVARVWTLVYWRPVLSGLTIENSIP</sequence>
<proteinExistence type="predicted"/>
<evidence type="ECO:0000256" key="1">
    <source>
        <dbReference type="SAM" id="SignalP"/>
    </source>
</evidence>
<dbReference type="Proteomes" id="UP000249375">
    <property type="component" value="Chromosome"/>
</dbReference>
<gene>
    <name evidence="2" type="ORF">C7Y71_004430</name>
</gene>
<dbReference type="KEGG" id="alq:C7Y71_004430"/>
<organism evidence="2 3">
    <name type="scientific">Pseudoprevotella muciniphila</name>
    <dbReference type="NCBI Taxonomy" id="2133944"/>
    <lineage>
        <taxon>Bacteria</taxon>
        <taxon>Pseudomonadati</taxon>
        <taxon>Bacteroidota</taxon>
        <taxon>Bacteroidia</taxon>
        <taxon>Bacteroidales</taxon>
        <taxon>Prevotellaceae</taxon>
        <taxon>Pseudoprevotella</taxon>
    </lineage>
</organism>
<feature type="chain" id="PRO_5024327233" evidence="1">
    <location>
        <begin position="23"/>
        <end position="128"/>
    </location>
</feature>
<keyword evidence="3" id="KW-1185">Reference proteome</keyword>
<name>A0A5P8E5Y7_9BACT</name>
<evidence type="ECO:0000313" key="3">
    <source>
        <dbReference type="Proteomes" id="UP000249375"/>
    </source>
</evidence>
<keyword evidence="1" id="KW-0732">Signal</keyword>
<dbReference type="RefSeq" id="WP_111898499.1">
    <property type="nucleotide sequence ID" value="NZ_CP033459.1"/>
</dbReference>
<protein>
    <submittedName>
        <fullName evidence="2">Uncharacterized protein</fullName>
    </submittedName>
</protein>
<evidence type="ECO:0000313" key="2">
    <source>
        <dbReference type="EMBL" id="QFQ12320.1"/>
    </source>
</evidence>
<dbReference type="AlphaFoldDB" id="A0A5P8E5Y7"/>
<feature type="signal peptide" evidence="1">
    <location>
        <begin position="1"/>
        <end position="22"/>
    </location>
</feature>